<dbReference type="InterPro" id="IPR046121">
    <property type="entry name" value="DUF6118"/>
</dbReference>
<feature type="transmembrane region" description="Helical" evidence="1">
    <location>
        <begin position="126"/>
        <end position="146"/>
    </location>
</feature>
<keyword evidence="1" id="KW-1133">Transmembrane helix</keyword>
<dbReference type="Proteomes" id="UP000469011">
    <property type="component" value="Unassembled WGS sequence"/>
</dbReference>
<evidence type="ECO:0000256" key="1">
    <source>
        <dbReference type="SAM" id="Phobius"/>
    </source>
</evidence>
<protein>
    <submittedName>
        <fullName evidence="2">Uncharacterized protein</fullName>
    </submittedName>
</protein>
<keyword evidence="1" id="KW-0472">Membrane</keyword>
<gene>
    <name evidence="2" type="ORF">GTK09_25435</name>
</gene>
<keyword evidence="3" id="KW-1185">Reference proteome</keyword>
<dbReference type="AlphaFoldDB" id="A0A6N9T8J9"/>
<accession>A0A6N9T8J9</accession>
<organism evidence="2 3">
    <name type="scientific">Jiella pacifica</name>
    <dbReference type="NCBI Taxonomy" id="2696469"/>
    <lineage>
        <taxon>Bacteria</taxon>
        <taxon>Pseudomonadati</taxon>
        <taxon>Pseudomonadota</taxon>
        <taxon>Alphaproteobacteria</taxon>
        <taxon>Hyphomicrobiales</taxon>
        <taxon>Aurantimonadaceae</taxon>
        <taxon>Jiella</taxon>
    </lineage>
</organism>
<dbReference type="EMBL" id="JAAAMG010000038">
    <property type="protein sequence ID" value="NDW07757.1"/>
    <property type="molecule type" value="Genomic_DNA"/>
</dbReference>
<keyword evidence="1" id="KW-0812">Transmembrane</keyword>
<evidence type="ECO:0000313" key="2">
    <source>
        <dbReference type="EMBL" id="NDW07757.1"/>
    </source>
</evidence>
<name>A0A6N9T8J9_9HYPH</name>
<proteinExistence type="predicted"/>
<comment type="caution">
    <text evidence="2">The sequence shown here is derived from an EMBL/GenBank/DDBJ whole genome shotgun (WGS) entry which is preliminary data.</text>
</comment>
<evidence type="ECO:0000313" key="3">
    <source>
        <dbReference type="Proteomes" id="UP000469011"/>
    </source>
</evidence>
<dbReference type="Pfam" id="PF19613">
    <property type="entry name" value="DUF6118"/>
    <property type="match status" value="1"/>
</dbReference>
<reference evidence="2 3" key="1">
    <citation type="submission" date="2020-01" db="EMBL/GenBank/DDBJ databases">
        <title>Jiella pacifica sp. nov.</title>
        <authorList>
            <person name="Xue Z."/>
            <person name="Zhu S."/>
            <person name="Chen J."/>
            <person name="Yang J."/>
        </authorList>
    </citation>
    <scope>NUCLEOTIDE SEQUENCE [LARGE SCALE GENOMIC DNA]</scope>
    <source>
        <strain evidence="2 3">40Bstr34</strain>
    </source>
</reference>
<sequence>MFDALRQTVEKQGAQLGAEMTVIRRGLEAAFDQFEKFGQPADYSPDLGRIAKELANVSQRLGVIEKHPALLTTPAAQAQAIEQIGTRMVRDTVSNLNQAIRTSAEERGQLARIIGMSREKAEQRKWLIWTAAAGLLAGLALFPLLGNILPIAIGSRMAAITVGEDRWNAGMDMMAADSPGGWGFLQSAWLLANNNREALNACRQEVYQTGETQSCTVSVGPGPGS</sequence>